<feature type="transmembrane region" description="Helical" evidence="4">
    <location>
        <begin position="235"/>
        <end position="257"/>
    </location>
</feature>
<accession>A0A5C6ZV64</accession>
<feature type="transmembrane region" description="Helical" evidence="4">
    <location>
        <begin position="320"/>
        <end position="338"/>
    </location>
</feature>
<feature type="domain" description="Major facilitator superfamily (MFS) profile" evidence="5">
    <location>
        <begin position="14"/>
        <end position="408"/>
    </location>
</feature>
<feature type="transmembrane region" description="Helical" evidence="4">
    <location>
        <begin position="297"/>
        <end position="314"/>
    </location>
</feature>
<dbReference type="CDD" id="cd17324">
    <property type="entry name" value="MFS_NepI_like"/>
    <property type="match status" value="1"/>
</dbReference>
<sequence length="409" mass="43920">MPVCGIPTTISKSQIFYNSIKNLLKQLSNSVLYLMSISAGLVVANLYYNQPLLHQIALTFGVTESAVSNVALSTQLGYAFGLLIIIPLGDKISNKKILKLDFLLMILSLVAAAISNSLLLLIISSFFIGFTSAIPQLFVPMAAQLSDDKGRGRAIGIVMSGLLIGILGSRVISGLVGEQFGWRTMYYVAAIMMVALFILLKFKLPQISPTYKGSYASLMKSLWFYFKTEASLRLAALRGALAFAGLSAFWTTLVFLMEDSFGYGSGVTGAFGLFGIVGAMAATVVGKMNDKVSKNKIILFSAILLVLSWGIFLFSANSIAGLIIGIILVDLGLQALHITNQNIIFSKNPEARNRVNTIYMVGFFIGGALGTSLGAIAWGNFGWIGVAVLGIILSLAILVVHLGYKHRTV</sequence>
<dbReference type="GO" id="GO:0022857">
    <property type="term" value="F:transmembrane transporter activity"/>
    <property type="evidence" value="ECO:0007669"/>
    <property type="project" value="InterPro"/>
</dbReference>
<evidence type="ECO:0000313" key="7">
    <source>
        <dbReference type="Proteomes" id="UP000321367"/>
    </source>
</evidence>
<feature type="transmembrane region" description="Helical" evidence="4">
    <location>
        <begin position="358"/>
        <end position="378"/>
    </location>
</feature>
<dbReference type="EMBL" id="VORY01000003">
    <property type="protein sequence ID" value="TXD94784.1"/>
    <property type="molecule type" value="Genomic_DNA"/>
</dbReference>
<dbReference type="InterPro" id="IPR036259">
    <property type="entry name" value="MFS_trans_sf"/>
</dbReference>
<evidence type="ECO:0000313" key="6">
    <source>
        <dbReference type="EMBL" id="TXD94784.1"/>
    </source>
</evidence>
<proteinExistence type="predicted"/>
<keyword evidence="7" id="KW-1185">Reference proteome</keyword>
<dbReference type="InterPro" id="IPR011701">
    <property type="entry name" value="MFS"/>
</dbReference>
<evidence type="ECO:0000256" key="3">
    <source>
        <dbReference type="ARBA" id="ARBA00023136"/>
    </source>
</evidence>
<keyword evidence="2 4" id="KW-1133">Transmembrane helix</keyword>
<evidence type="ECO:0000256" key="1">
    <source>
        <dbReference type="ARBA" id="ARBA00022692"/>
    </source>
</evidence>
<keyword evidence="3 4" id="KW-0472">Membrane</keyword>
<dbReference type="PANTHER" id="PTHR42910:SF1">
    <property type="entry name" value="MAJOR FACILITATOR SUPERFAMILY (MFS) PROFILE DOMAIN-CONTAINING PROTEIN"/>
    <property type="match status" value="1"/>
</dbReference>
<protein>
    <submittedName>
        <fullName evidence="6">MFS transporter</fullName>
    </submittedName>
</protein>
<dbReference type="Pfam" id="PF07690">
    <property type="entry name" value="MFS_1"/>
    <property type="match status" value="1"/>
</dbReference>
<dbReference type="AlphaFoldDB" id="A0A5C6ZV64"/>
<gene>
    <name evidence="6" type="ORF">ES724_04735</name>
</gene>
<feature type="transmembrane region" description="Helical" evidence="4">
    <location>
        <begin position="31"/>
        <end position="48"/>
    </location>
</feature>
<comment type="caution">
    <text evidence="6">The sequence shown here is derived from an EMBL/GenBank/DDBJ whole genome shotgun (WGS) entry which is preliminary data.</text>
</comment>
<feature type="transmembrane region" description="Helical" evidence="4">
    <location>
        <begin position="154"/>
        <end position="172"/>
    </location>
</feature>
<feature type="transmembrane region" description="Helical" evidence="4">
    <location>
        <begin position="384"/>
        <end position="404"/>
    </location>
</feature>
<keyword evidence="1 4" id="KW-0812">Transmembrane</keyword>
<dbReference type="Gene3D" id="1.20.1250.20">
    <property type="entry name" value="MFS general substrate transporter like domains"/>
    <property type="match status" value="1"/>
</dbReference>
<dbReference type="Proteomes" id="UP000321367">
    <property type="component" value="Unassembled WGS sequence"/>
</dbReference>
<dbReference type="OrthoDB" id="9815356at2"/>
<feature type="transmembrane region" description="Helical" evidence="4">
    <location>
        <begin position="68"/>
        <end position="86"/>
    </location>
</feature>
<dbReference type="PANTHER" id="PTHR42910">
    <property type="entry name" value="TRANSPORTER SCO4007-RELATED"/>
    <property type="match status" value="1"/>
</dbReference>
<feature type="transmembrane region" description="Helical" evidence="4">
    <location>
        <begin position="98"/>
        <end position="114"/>
    </location>
</feature>
<dbReference type="PROSITE" id="PS50850">
    <property type="entry name" value="MFS"/>
    <property type="match status" value="1"/>
</dbReference>
<evidence type="ECO:0000259" key="5">
    <source>
        <dbReference type="PROSITE" id="PS50850"/>
    </source>
</evidence>
<name>A0A5C6ZV64_9FLAO</name>
<evidence type="ECO:0000256" key="2">
    <source>
        <dbReference type="ARBA" id="ARBA00022989"/>
    </source>
</evidence>
<dbReference type="InterPro" id="IPR020846">
    <property type="entry name" value="MFS_dom"/>
</dbReference>
<feature type="transmembrane region" description="Helical" evidence="4">
    <location>
        <begin position="184"/>
        <end position="202"/>
    </location>
</feature>
<evidence type="ECO:0000256" key="4">
    <source>
        <dbReference type="SAM" id="Phobius"/>
    </source>
</evidence>
<organism evidence="6 7">
    <name type="scientific">Gillisia hiemivivida</name>
    <dbReference type="NCBI Taxonomy" id="291190"/>
    <lineage>
        <taxon>Bacteria</taxon>
        <taxon>Pseudomonadati</taxon>
        <taxon>Bacteroidota</taxon>
        <taxon>Flavobacteriia</taxon>
        <taxon>Flavobacteriales</taxon>
        <taxon>Flavobacteriaceae</taxon>
        <taxon>Gillisia</taxon>
    </lineage>
</organism>
<dbReference type="SUPFAM" id="SSF103473">
    <property type="entry name" value="MFS general substrate transporter"/>
    <property type="match status" value="1"/>
</dbReference>
<reference evidence="6 7" key="1">
    <citation type="submission" date="2019-08" db="EMBL/GenBank/DDBJ databases">
        <title>Genome sequence of Gillisia hiemivivida IC154 (type strain).</title>
        <authorList>
            <person name="Bowman J.P."/>
        </authorList>
    </citation>
    <scope>NUCLEOTIDE SEQUENCE [LARGE SCALE GENOMIC DNA]</scope>
    <source>
        <strain evidence="6 7">IC154</strain>
    </source>
</reference>
<feature type="transmembrane region" description="Helical" evidence="4">
    <location>
        <begin position="263"/>
        <end position="285"/>
    </location>
</feature>